<feature type="transmembrane region" description="Helical" evidence="2">
    <location>
        <begin position="69"/>
        <end position="89"/>
    </location>
</feature>
<dbReference type="Pfam" id="PF13455">
    <property type="entry name" value="MUG113"/>
    <property type="match status" value="1"/>
</dbReference>
<reference evidence="4 5" key="1">
    <citation type="submission" date="2019-03" db="EMBL/GenBank/DDBJ databases">
        <title>Deep-cultivation of Planctomycetes and their phenomic and genomic characterization uncovers novel biology.</title>
        <authorList>
            <person name="Wiegand S."/>
            <person name="Jogler M."/>
            <person name="Boedeker C."/>
            <person name="Pinto D."/>
            <person name="Vollmers J."/>
            <person name="Rivas-Marin E."/>
            <person name="Kohn T."/>
            <person name="Peeters S.H."/>
            <person name="Heuer A."/>
            <person name="Rast P."/>
            <person name="Oberbeckmann S."/>
            <person name="Bunk B."/>
            <person name="Jeske O."/>
            <person name="Meyerdierks A."/>
            <person name="Storesund J.E."/>
            <person name="Kallscheuer N."/>
            <person name="Luecker S."/>
            <person name="Lage O.M."/>
            <person name="Pohl T."/>
            <person name="Merkel B.J."/>
            <person name="Hornburger P."/>
            <person name="Mueller R.-W."/>
            <person name="Bruemmer F."/>
            <person name="Labrenz M."/>
            <person name="Spormann A.M."/>
            <person name="Op den Camp H."/>
            <person name="Overmann J."/>
            <person name="Amann R."/>
            <person name="Jetten M.S.M."/>
            <person name="Mascher T."/>
            <person name="Medema M.H."/>
            <person name="Devos D.P."/>
            <person name="Kaster A.-K."/>
            <person name="Ovreas L."/>
            <person name="Rohde M."/>
            <person name="Galperin M.Y."/>
            <person name="Jogler C."/>
        </authorList>
    </citation>
    <scope>NUCLEOTIDE SEQUENCE [LARGE SCALE GENOMIC DNA]</scope>
    <source>
        <strain evidence="4 5">Enr13</strain>
    </source>
</reference>
<evidence type="ECO:0000256" key="2">
    <source>
        <dbReference type="SAM" id="Phobius"/>
    </source>
</evidence>
<feature type="transmembrane region" description="Helical" evidence="2">
    <location>
        <begin position="95"/>
        <end position="115"/>
    </location>
</feature>
<dbReference type="RefSeq" id="WP_145388489.1">
    <property type="nucleotide sequence ID" value="NZ_CP037423.1"/>
</dbReference>
<name>A0A518HTB6_9BACT</name>
<feature type="domain" description="Bacteriophage T5 Orf172 DNA-binding" evidence="3">
    <location>
        <begin position="360"/>
        <end position="443"/>
    </location>
</feature>
<evidence type="ECO:0000313" key="5">
    <source>
        <dbReference type="Proteomes" id="UP000319004"/>
    </source>
</evidence>
<keyword evidence="1" id="KW-0175">Coiled coil</keyword>
<dbReference type="AlphaFoldDB" id="A0A518HTB6"/>
<feature type="coiled-coil region" evidence="1">
    <location>
        <begin position="266"/>
        <end position="343"/>
    </location>
</feature>
<dbReference type="SMART" id="SM00974">
    <property type="entry name" value="T5orf172"/>
    <property type="match status" value="1"/>
</dbReference>
<dbReference type="InterPro" id="IPR018306">
    <property type="entry name" value="Phage_T5_Orf172_DNA-bd"/>
</dbReference>
<dbReference type="KEGG" id="snep:Enr13x_39590"/>
<keyword evidence="2" id="KW-1133">Transmembrane helix</keyword>
<proteinExistence type="predicted"/>
<keyword evidence="2" id="KW-0812">Transmembrane</keyword>
<gene>
    <name evidence="4" type="ORF">Enr13x_39590</name>
</gene>
<dbReference type="OrthoDB" id="9811665at2"/>
<dbReference type="EMBL" id="CP037423">
    <property type="protein sequence ID" value="QDV44098.1"/>
    <property type="molecule type" value="Genomic_DNA"/>
</dbReference>
<dbReference type="Proteomes" id="UP000319004">
    <property type="component" value="Chromosome"/>
</dbReference>
<organism evidence="4 5">
    <name type="scientific">Stieleria neptunia</name>
    <dbReference type="NCBI Taxonomy" id="2527979"/>
    <lineage>
        <taxon>Bacteria</taxon>
        <taxon>Pseudomonadati</taxon>
        <taxon>Planctomycetota</taxon>
        <taxon>Planctomycetia</taxon>
        <taxon>Pirellulales</taxon>
        <taxon>Pirellulaceae</taxon>
        <taxon>Stieleria</taxon>
    </lineage>
</organism>
<evidence type="ECO:0000313" key="4">
    <source>
        <dbReference type="EMBL" id="QDV44098.1"/>
    </source>
</evidence>
<keyword evidence="2" id="KW-0472">Membrane</keyword>
<sequence>MESDQKQTRYCPECGSKVVSTEDKFQSPQICPNCKTRVLFLNYSREPIPAIQDESGNIKTRDPKIDQKLAIMITGTVLFLLLVGLVAFISGQLTLFFAIGCLMFVGGVVAISVFLDGQSKIAALNEASDELDSRVRFHEQNQTRLVHAHQGLKTNFDALVAVARSNLDAEFEQLLRDAKNDREAAAFEYETASEHASAASAISKRLFTEVRRSIKSRLTPNNYATQKDRFLKTVAFCEKKGYPIDQATIDEFEVELKKDYEEAVRAQFAKEEQARIKEKIREEQKAERELEREMKRLDAERRAIEKAIAAALERTHDEHSTEVEELRRRLAEAEAKSARAMSMAQQTRAGNVYVISNYGSFGEGVFKIGLTRRLEPLDRVKELGDASVPFPFDVHMMISSDDAPSLEAALHREFKSNRVNRINLRKEFFRVPIDEIAEAVERCRAKVDYIAEPEALEYNESLRMTDDDFEFVSSQVDPETLAED</sequence>
<accession>A0A518HTB6</accession>
<evidence type="ECO:0000256" key="1">
    <source>
        <dbReference type="SAM" id="Coils"/>
    </source>
</evidence>
<protein>
    <recommendedName>
        <fullName evidence="3">Bacteriophage T5 Orf172 DNA-binding domain-containing protein</fullName>
    </recommendedName>
</protein>
<evidence type="ECO:0000259" key="3">
    <source>
        <dbReference type="SMART" id="SM00974"/>
    </source>
</evidence>
<keyword evidence="5" id="KW-1185">Reference proteome</keyword>